<feature type="coiled-coil region" evidence="1">
    <location>
        <begin position="535"/>
        <end position="607"/>
    </location>
</feature>
<dbReference type="Pfam" id="PF10205">
    <property type="entry name" value="KLRAQ"/>
    <property type="match status" value="1"/>
</dbReference>
<dbReference type="Proteomes" id="UP000789342">
    <property type="component" value="Unassembled WGS sequence"/>
</dbReference>
<dbReference type="InterPro" id="IPR040024">
    <property type="entry name" value="PPP1R21"/>
</dbReference>
<dbReference type="SMART" id="SM01254">
    <property type="entry name" value="KLRAQ"/>
    <property type="match status" value="1"/>
</dbReference>
<dbReference type="PANTHER" id="PTHR21448">
    <property type="entry name" value="SMOOTH MUSCLE MYOSIN HEAVY CHAIN-RELATED"/>
    <property type="match status" value="1"/>
</dbReference>
<comment type="caution">
    <text evidence="4">The sequence shown here is derived from an EMBL/GenBank/DDBJ whole genome shotgun (WGS) entry which is preliminary data.</text>
</comment>
<sequence length="644" mass="73023">MSDGRPSASASLQSSVGVTSAEELAEKYQKLFSEFSRIKAQHSVLKKAVIKEQETNAALQDECKTKERELRSSTQQLDLLTFHNQRLTKRIECLQDSGAARLSPGWLVGSAKKELEKSKVTLEVTSVELTRKIEENEKLHKELYEVNGLYTQHVNDLQAKIADLEKKTEDLQDELTRSHIASEEALNTIRQEKRELDSELDQTRAELRKTKSLMEKNEQKLREGDDMLWSEVITTLSINLGLEESQINQFNDLQEKIDEDSNVLISSFRQLQSSTRDYLKSLKEKSASSYAKGSKVKEASQIWHKNLQTFAIKLTSVHSRMSELMVEKENLVKVTENGTTKVATLEKEITRLKEELEKQKTTESDHVGNNDQQSCAGNNKVAHVPISTKMEDNSDSGDDAPLLVNGFDDVTEASNETEGISLEDQNSNSHLESKEGGSPISFEHVQESDDEDSYDNGSEVFIYEPSTIEKDNLESQRQSIKGPLHSMAPTALSTLMSDDIDTNAHINGNILALEHDIGRVTKSEDEAQQRELLIKNHYESRISQLNEQANILQMADSKSVRLLKSYDIMKSKLANSENEKLRANQEISRLQHEIAVMKEQFAEERASNSKQIETFTEFIEQKDRRIIELEQELEESFVGTSRHD</sequence>
<dbReference type="GO" id="GO:0016020">
    <property type="term" value="C:membrane"/>
    <property type="evidence" value="ECO:0007669"/>
    <property type="project" value="TreeGrafter"/>
</dbReference>
<name>A0A9N9D5F5_9GLOM</name>
<feature type="compositionally biased region" description="Polar residues" evidence="2">
    <location>
        <begin position="418"/>
        <end position="430"/>
    </location>
</feature>
<evidence type="ECO:0000259" key="3">
    <source>
        <dbReference type="SMART" id="SM01254"/>
    </source>
</evidence>
<keyword evidence="5" id="KW-1185">Reference proteome</keyword>
<proteinExistence type="predicted"/>
<dbReference type="InterPro" id="IPR049372">
    <property type="entry name" value="PPP1R21_C"/>
</dbReference>
<feature type="coiled-coil region" evidence="1">
    <location>
        <begin position="21"/>
        <end position="76"/>
    </location>
</feature>
<evidence type="ECO:0000256" key="1">
    <source>
        <dbReference type="SAM" id="Coils"/>
    </source>
</evidence>
<feature type="coiled-coil region" evidence="1">
    <location>
        <begin position="147"/>
        <end position="220"/>
    </location>
</feature>
<dbReference type="AlphaFoldDB" id="A0A9N9D5F5"/>
<dbReference type="PANTHER" id="PTHR21448:SF0">
    <property type="entry name" value="PROTEIN PHOSPHATASE 1 REGULATORY SUBUNIT 21"/>
    <property type="match status" value="1"/>
</dbReference>
<dbReference type="OrthoDB" id="5566667at2759"/>
<dbReference type="EMBL" id="CAJVPV010007847">
    <property type="protein sequence ID" value="CAG8623527.1"/>
    <property type="molecule type" value="Genomic_DNA"/>
</dbReference>
<dbReference type="Pfam" id="PF21636">
    <property type="entry name" value="PPP1R21_C"/>
    <property type="match status" value="1"/>
</dbReference>
<feature type="region of interest" description="Disordered" evidence="2">
    <location>
        <begin position="357"/>
        <end position="378"/>
    </location>
</feature>
<protein>
    <submittedName>
        <fullName evidence="4">11362_t:CDS:1</fullName>
    </submittedName>
</protein>
<dbReference type="InterPro" id="IPR019343">
    <property type="entry name" value="PPP1R21_N"/>
</dbReference>
<feature type="domain" description="Protein phosphatase 1 regulatory subunit 21 N-terminal" evidence="3">
    <location>
        <begin position="29"/>
        <end position="143"/>
    </location>
</feature>
<organism evidence="4 5">
    <name type="scientific">Acaulospora morrowiae</name>
    <dbReference type="NCBI Taxonomy" id="94023"/>
    <lineage>
        <taxon>Eukaryota</taxon>
        <taxon>Fungi</taxon>
        <taxon>Fungi incertae sedis</taxon>
        <taxon>Mucoromycota</taxon>
        <taxon>Glomeromycotina</taxon>
        <taxon>Glomeromycetes</taxon>
        <taxon>Diversisporales</taxon>
        <taxon>Acaulosporaceae</taxon>
        <taxon>Acaulospora</taxon>
    </lineage>
</organism>
<keyword evidence="1" id="KW-0175">Coiled coil</keyword>
<reference evidence="4" key="1">
    <citation type="submission" date="2021-06" db="EMBL/GenBank/DDBJ databases">
        <authorList>
            <person name="Kallberg Y."/>
            <person name="Tangrot J."/>
            <person name="Rosling A."/>
        </authorList>
    </citation>
    <scope>NUCLEOTIDE SEQUENCE</scope>
    <source>
        <strain evidence="4">CL551</strain>
    </source>
</reference>
<gene>
    <name evidence="4" type="ORF">AMORRO_LOCUS8767</name>
</gene>
<dbReference type="GO" id="GO:0005769">
    <property type="term" value="C:early endosome"/>
    <property type="evidence" value="ECO:0007669"/>
    <property type="project" value="TreeGrafter"/>
</dbReference>
<evidence type="ECO:0000313" key="5">
    <source>
        <dbReference type="Proteomes" id="UP000789342"/>
    </source>
</evidence>
<evidence type="ECO:0000256" key="2">
    <source>
        <dbReference type="SAM" id="MobiDB-lite"/>
    </source>
</evidence>
<feature type="region of interest" description="Disordered" evidence="2">
    <location>
        <begin position="418"/>
        <end position="455"/>
    </location>
</feature>
<feature type="compositionally biased region" description="Basic and acidic residues" evidence="2">
    <location>
        <begin position="357"/>
        <end position="368"/>
    </location>
</feature>
<evidence type="ECO:0000313" key="4">
    <source>
        <dbReference type="EMBL" id="CAG8623527.1"/>
    </source>
</evidence>
<accession>A0A9N9D5F5</accession>